<dbReference type="GO" id="GO:0008234">
    <property type="term" value="F:cysteine-type peptidase activity"/>
    <property type="evidence" value="ECO:0007669"/>
    <property type="project" value="UniProtKB-KW"/>
</dbReference>
<protein>
    <submittedName>
        <fullName evidence="6">Lipoprotein</fullName>
    </submittedName>
</protein>
<organism evidence="6 7">
    <name type="scientific">Phytohabitans houttuyneae</name>
    <dbReference type="NCBI Taxonomy" id="1076126"/>
    <lineage>
        <taxon>Bacteria</taxon>
        <taxon>Bacillati</taxon>
        <taxon>Actinomycetota</taxon>
        <taxon>Actinomycetes</taxon>
        <taxon>Micromonosporales</taxon>
        <taxon>Micromonosporaceae</taxon>
    </lineage>
</organism>
<reference evidence="6 7" key="2">
    <citation type="submission" date="2020-03" db="EMBL/GenBank/DDBJ databases">
        <authorList>
            <person name="Ichikawa N."/>
            <person name="Kimura A."/>
            <person name="Kitahashi Y."/>
            <person name="Uohara A."/>
        </authorList>
    </citation>
    <scope>NUCLEOTIDE SEQUENCE [LARGE SCALE GENOMIC DNA]</scope>
    <source>
        <strain evidence="6 7">NBRC 108639</strain>
    </source>
</reference>
<dbReference type="PROSITE" id="PS51257">
    <property type="entry name" value="PROKAR_LIPOPROTEIN"/>
    <property type="match status" value="1"/>
</dbReference>
<reference evidence="6 7" key="1">
    <citation type="submission" date="2020-03" db="EMBL/GenBank/DDBJ databases">
        <title>Whole genome shotgun sequence of Phytohabitans houttuyneae NBRC 108639.</title>
        <authorList>
            <person name="Komaki H."/>
            <person name="Tamura T."/>
        </authorList>
    </citation>
    <scope>NUCLEOTIDE SEQUENCE [LARGE SCALE GENOMIC DNA]</scope>
    <source>
        <strain evidence="6 7">NBRC 108639</strain>
    </source>
</reference>
<evidence type="ECO:0000259" key="5">
    <source>
        <dbReference type="PROSITE" id="PS51935"/>
    </source>
</evidence>
<accession>A0A6V8KN50</accession>
<evidence type="ECO:0000313" key="6">
    <source>
        <dbReference type="EMBL" id="GFJ82105.1"/>
    </source>
</evidence>
<dbReference type="InterPro" id="IPR051794">
    <property type="entry name" value="PG_Endopeptidase_C40"/>
</dbReference>
<evidence type="ECO:0000313" key="7">
    <source>
        <dbReference type="Proteomes" id="UP000482800"/>
    </source>
</evidence>
<keyword evidence="2" id="KW-0645">Protease</keyword>
<dbReference type="InterPro" id="IPR038765">
    <property type="entry name" value="Papain-like_cys_pep_sf"/>
</dbReference>
<keyword evidence="3" id="KW-0378">Hydrolase</keyword>
<gene>
    <name evidence="6" type="ORF">Phou_062850</name>
</gene>
<sequence>MTGRPILLCGAVAIGAMVLCAAGVIGIFGGTLACSRQPATPSPGPVPDATRVERYDREQLSNATTIVVVGAGRGVPTYGQIIAVATAIEQSSLRNIGRPEHDGPLGLFQQRSNNQWGTPQQLLDPAHAANTFYDKLLGVPNWAQRPLADVAHAVQHSRHRDAYARWEADAAAIVAVTTGAYGRCHAGDGMAAVAQALPANFSLPDDTPPAAAIAIGWALGQLGTPYSFGGDCTDARSGDPAKQCDCSSLIQQAYRASGLTLPRVTDDQQHIGMPVASLSNARAGDLVFIPGATGTRTDPGHVGLYIGHHLIVHAPHTGDVVKLTNADGWAPRIAKIRRPFG</sequence>
<keyword evidence="7" id="KW-1185">Reference proteome</keyword>
<keyword evidence="6" id="KW-0449">Lipoprotein</keyword>
<dbReference type="InterPro" id="IPR000064">
    <property type="entry name" value="NLP_P60_dom"/>
</dbReference>
<evidence type="ECO:0000256" key="1">
    <source>
        <dbReference type="ARBA" id="ARBA00007074"/>
    </source>
</evidence>
<keyword evidence="4" id="KW-0788">Thiol protease</keyword>
<dbReference type="PROSITE" id="PS51935">
    <property type="entry name" value="NLPC_P60"/>
    <property type="match status" value="1"/>
</dbReference>
<name>A0A6V8KN50_9ACTN</name>
<dbReference type="SUPFAM" id="SSF54001">
    <property type="entry name" value="Cysteine proteinases"/>
    <property type="match status" value="1"/>
</dbReference>
<comment type="caution">
    <text evidence="6">The sequence shown here is derived from an EMBL/GenBank/DDBJ whole genome shotgun (WGS) entry which is preliminary data.</text>
</comment>
<dbReference type="EMBL" id="BLPF01000002">
    <property type="protein sequence ID" value="GFJ82105.1"/>
    <property type="molecule type" value="Genomic_DNA"/>
</dbReference>
<proteinExistence type="inferred from homology"/>
<dbReference type="AlphaFoldDB" id="A0A6V8KN50"/>
<comment type="similarity">
    <text evidence="1">Belongs to the peptidase C40 family.</text>
</comment>
<dbReference type="PANTHER" id="PTHR47359:SF3">
    <property type="entry name" value="NLP_P60 DOMAIN-CONTAINING PROTEIN-RELATED"/>
    <property type="match status" value="1"/>
</dbReference>
<evidence type="ECO:0000256" key="2">
    <source>
        <dbReference type="ARBA" id="ARBA00022670"/>
    </source>
</evidence>
<dbReference type="GO" id="GO:0006508">
    <property type="term" value="P:proteolysis"/>
    <property type="evidence" value="ECO:0007669"/>
    <property type="project" value="UniProtKB-KW"/>
</dbReference>
<evidence type="ECO:0000256" key="3">
    <source>
        <dbReference type="ARBA" id="ARBA00022801"/>
    </source>
</evidence>
<dbReference type="Pfam" id="PF00877">
    <property type="entry name" value="NLPC_P60"/>
    <property type="match status" value="1"/>
</dbReference>
<dbReference type="Proteomes" id="UP000482800">
    <property type="component" value="Unassembled WGS sequence"/>
</dbReference>
<dbReference type="RefSeq" id="WP_173062179.1">
    <property type="nucleotide sequence ID" value="NZ_BAABGO010000079.1"/>
</dbReference>
<evidence type="ECO:0000256" key="4">
    <source>
        <dbReference type="ARBA" id="ARBA00022807"/>
    </source>
</evidence>
<dbReference type="Gene3D" id="3.90.1720.10">
    <property type="entry name" value="endopeptidase domain like (from Nostoc punctiforme)"/>
    <property type="match status" value="1"/>
</dbReference>
<feature type="domain" description="NlpC/P60" evidence="5">
    <location>
        <begin position="208"/>
        <end position="340"/>
    </location>
</feature>
<dbReference type="PANTHER" id="PTHR47359">
    <property type="entry name" value="PEPTIDOGLYCAN DL-ENDOPEPTIDASE CWLO"/>
    <property type="match status" value="1"/>
</dbReference>